<dbReference type="PROSITE" id="PS50075">
    <property type="entry name" value="CARRIER"/>
    <property type="match status" value="1"/>
</dbReference>
<evidence type="ECO:0000313" key="2">
    <source>
        <dbReference type="EMBL" id="KGE16344.1"/>
    </source>
</evidence>
<gene>
    <name evidence="2" type="ORF">PWYN_16490</name>
</gene>
<reference evidence="2 3" key="2">
    <citation type="submission" date="2014-10" db="EMBL/GenBank/DDBJ databases">
        <title>Comparative genomics of the Paenibacillus odorifer group.</title>
        <authorList>
            <person name="Tsai Y.-C."/>
            <person name="Martin N."/>
            <person name="Korlach J."/>
            <person name="Wiedmann M."/>
        </authorList>
    </citation>
    <scope>NUCLEOTIDE SEQUENCE [LARGE SCALE GENOMIC DNA]</scope>
    <source>
        <strain evidence="2 3">DSM 18334</strain>
    </source>
</reference>
<dbReference type="eggNOG" id="COG0236">
    <property type="taxonomic scope" value="Bacteria"/>
</dbReference>
<dbReference type="SUPFAM" id="SSF47336">
    <property type="entry name" value="ACP-like"/>
    <property type="match status" value="1"/>
</dbReference>
<dbReference type="RefSeq" id="WP_036654080.1">
    <property type="nucleotide sequence ID" value="NZ_JQCR01000003.1"/>
</dbReference>
<dbReference type="EMBL" id="JQCR01000003">
    <property type="protein sequence ID" value="KGE16344.1"/>
    <property type="molecule type" value="Genomic_DNA"/>
</dbReference>
<evidence type="ECO:0000259" key="1">
    <source>
        <dbReference type="PROSITE" id="PS50075"/>
    </source>
</evidence>
<evidence type="ECO:0000313" key="3">
    <source>
        <dbReference type="Proteomes" id="UP000029734"/>
    </source>
</evidence>
<dbReference type="Pfam" id="PF00550">
    <property type="entry name" value="PP-binding"/>
    <property type="match status" value="1"/>
</dbReference>
<dbReference type="AlphaFoldDB" id="A0A098M297"/>
<protein>
    <submittedName>
        <fullName evidence="2">Acyl carrier protein</fullName>
    </submittedName>
</protein>
<dbReference type="STRING" id="268407.PWYN_16490"/>
<name>A0A098M297_9BACL</name>
<proteinExistence type="predicted"/>
<dbReference type="Proteomes" id="UP000029734">
    <property type="component" value="Unassembled WGS sequence"/>
</dbReference>
<accession>A0A098M297</accession>
<keyword evidence="3" id="KW-1185">Reference proteome</keyword>
<dbReference type="InterPro" id="IPR036736">
    <property type="entry name" value="ACP-like_sf"/>
</dbReference>
<reference evidence="2 3" key="1">
    <citation type="submission" date="2014-08" db="EMBL/GenBank/DDBJ databases">
        <authorList>
            <person name="den Bakker H.C."/>
        </authorList>
    </citation>
    <scope>NUCLEOTIDE SEQUENCE [LARGE SCALE GENOMIC DNA]</scope>
    <source>
        <strain evidence="2 3">DSM 18334</strain>
    </source>
</reference>
<comment type="caution">
    <text evidence="2">The sequence shown here is derived from an EMBL/GenBank/DDBJ whole genome shotgun (WGS) entry which is preliminary data.</text>
</comment>
<feature type="domain" description="Carrier" evidence="1">
    <location>
        <begin position="1"/>
        <end position="80"/>
    </location>
</feature>
<sequence length="85" mass="10062">MNYRDEIRTFIGENLSIDSDEVVFSDDDNYFELRFVNSLFAMRLVDFVEQRFGVEIENDELDLKNFSTVNNLTALMNKKLLIKEN</sequence>
<dbReference type="InterPro" id="IPR009081">
    <property type="entry name" value="PP-bd_ACP"/>
</dbReference>
<dbReference type="OrthoDB" id="677810at2"/>
<organism evidence="2 3">
    <name type="scientific">Paenibacillus wynnii</name>
    <dbReference type="NCBI Taxonomy" id="268407"/>
    <lineage>
        <taxon>Bacteria</taxon>
        <taxon>Bacillati</taxon>
        <taxon>Bacillota</taxon>
        <taxon>Bacilli</taxon>
        <taxon>Bacillales</taxon>
        <taxon>Paenibacillaceae</taxon>
        <taxon>Paenibacillus</taxon>
    </lineage>
</organism>
<dbReference type="Gene3D" id="1.10.1200.10">
    <property type="entry name" value="ACP-like"/>
    <property type="match status" value="1"/>
</dbReference>